<name>A0A6J4I2L1_9PSEU</name>
<gene>
    <name evidence="2" type="ORF">AVDCRST_MAG54-1385</name>
</gene>
<feature type="compositionally biased region" description="Basic residues" evidence="1">
    <location>
        <begin position="13"/>
        <end position="32"/>
    </location>
</feature>
<feature type="compositionally biased region" description="Basic residues" evidence="1">
    <location>
        <begin position="62"/>
        <end position="77"/>
    </location>
</feature>
<feature type="non-terminal residue" evidence="2">
    <location>
        <position position="99"/>
    </location>
</feature>
<keyword evidence="2" id="KW-0830">Ubiquinone</keyword>
<evidence type="ECO:0000313" key="2">
    <source>
        <dbReference type="EMBL" id="CAA9238484.1"/>
    </source>
</evidence>
<proteinExistence type="predicted"/>
<keyword evidence="2" id="KW-0560">Oxidoreductase</keyword>
<organism evidence="2">
    <name type="scientific">uncultured Actinomycetospora sp</name>
    <dbReference type="NCBI Taxonomy" id="1135996"/>
    <lineage>
        <taxon>Bacteria</taxon>
        <taxon>Bacillati</taxon>
        <taxon>Actinomycetota</taxon>
        <taxon>Actinomycetes</taxon>
        <taxon>Pseudonocardiales</taxon>
        <taxon>Pseudonocardiaceae</taxon>
        <taxon>Actinomycetospora</taxon>
        <taxon>environmental samples</taxon>
    </lineage>
</organism>
<dbReference type="AlphaFoldDB" id="A0A6J4I2L1"/>
<dbReference type="EC" id="1.6.5.3" evidence="2"/>
<protein>
    <submittedName>
        <fullName evidence="2">NADH-ubiquinone oxidoreductase chain K</fullName>
        <ecNumber evidence="2">1.6.5.3</ecNumber>
    </submittedName>
</protein>
<dbReference type="EMBL" id="CADCTH010000186">
    <property type="protein sequence ID" value="CAA9238484.1"/>
    <property type="molecule type" value="Genomic_DNA"/>
</dbReference>
<evidence type="ECO:0000256" key="1">
    <source>
        <dbReference type="SAM" id="MobiDB-lite"/>
    </source>
</evidence>
<dbReference type="GO" id="GO:0016491">
    <property type="term" value="F:oxidoreductase activity"/>
    <property type="evidence" value="ECO:0007669"/>
    <property type="project" value="UniProtKB-KW"/>
</dbReference>
<feature type="compositionally biased region" description="Basic and acidic residues" evidence="1">
    <location>
        <begin position="33"/>
        <end position="49"/>
    </location>
</feature>
<reference evidence="2" key="1">
    <citation type="submission" date="2020-02" db="EMBL/GenBank/DDBJ databases">
        <authorList>
            <person name="Meier V. D."/>
        </authorList>
    </citation>
    <scope>NUCLEOTIDE SEQUENCE</scope>
    <source>
        <strain evidence="2">AVDCRST_MAG54</strain>
    </source>
</reference>
<sequence length="99" mass="11325">EPDDLPAALGAAARHRRGRRARAAQRHRRVHVHRADAQRREPDARDVLPDQRVAQWPDHGVLRHGRGRGGGRRRPLHHHGDLPHPSDHLGRRRQPAEVL</sequence>
<accession>A0A6J4I2L1</accession>
<feature type="non-terminal residue" evidence="2">
    <location>
        <position position="1"/>
    </location>
</feature>
<feature type="compositionally biased region" description="Basic and acidic residues" evidence="1">
    <location>
        <begin position="78"/>
        <end position="89"/>
    </location>
</feature>
<feature type="region of interest" description="Disordered" evidence="1">
    <location>
        <begin position="1"/>
        <end position="99"/>
    </location>
</feature>